<dbReference type="HOGENOM" id="CLU_772044_0_0_1"/>
<dbReference type="GeneID" id="19324269"/>
<evidence type="ECO:0000313" key="2">
    <source>
        <dbReference type="EMBL" id="EOO00637.1"/>
    </source>
</evidence>
<dbReference type="AlphaFoldDB" id="R8BMS5"/>
<dbReference type="RefSeq" id="XP_007914612.1">
    <property type="nucleotide sequence ID" value="XM_007916421.1"/>
</dbReference>
<dbReference type="InterPro" id="IPR035992">
    <property type="entry name" value="Ricin_B-like_lectins"/>
</dbReference>
<feature type="region of interest" description="Disordered" evidence="1">
    <location>
        <begin position="67"/>
        <end position="108"/>
    </location>
</feature>
<feature type="region of interest" description="Disordered" evidence="1">
    <location>
        <begin position="134"/>
        <end position="181"/>
    </location>
</feature>
<dbReference type="Proteomes" id="UP000014074">
    <property type="component" value="Unassembled WGS sequence"/>
</dbReference>
<dbReference type="OrthoDB" id="5383818at2759"/>
<proteinExistence type="predicted"/>
<organism evidence="2 3">
    <name type="scientific">Phaeoacremonium minimum (strain UCR-PA7)</name>
    <name type="common">Esca disease fungus</name>
    <name type="synonym">Togninia minima</name>
    <dbReference type="NCBI Taxonomy" id="1286976"/>
    <lineage>
        <taxon>Eukaryota</taxon>
        <taxon>Fungi</taxon>
        <taxon>Dikarya</taxon>
        <taxon>Ascomycota</taxon>
        <taxon>Pezizomycotina</taxon>
        <taxon>Sordariomycetes</taxon>
        <taxon>Sordariomycetidae</taxon>
        <taxon>Togniniales</taxon>
        <taxon>Togniniaceae</taxon>
        <taxon>Phaeoacremonium</taxon>
    </lineage>
</organism>
<feature type="compositionally biased region" description="Low complexity" evidence="1">
    <location>
        <begin position="77"/>
        <end position="108"/>
    </location>
</feature>
<sequence>MLQLRPTSGSRKPGGIATTSQEFNFDGGSGPLSFEPLNQAGSCFTVKGNVLDVANCDDNDANQKFTFGDAATGGNGNDNNNSGDSDANTTSAAEVETTAAAQTSSEAVETTAEAVETTAVAETTAAETAIETAAATTSTSCTRRTRTVKATAEASQVTDEPVTTSAAASTAPDDDFPVAGNPAVVTDTATNGGQGIPNPTEAVPVSRAGGTLNPTAVAESQQRDDTATRAFESVEIRAPNGQCLFVDPTAGDFRENLIPVALVDCGGTPNEKWDVITAGKHNNAADSAIIVSSLMQGCISFDGRRAEGDTVTMFSWELSFAFAPVSEGNKTCILPDEASERLVSGPCPTDGAQLFSIFP</sequence>
<feature type="region of interest" description="Disordered" evidence="1">
    <location>
        <begin position="1"/>
        <end position="20"/>
    </location>
</feature>
<accession>R8BMS5</accession>
<feature type="compositionally biased region" description="Polar residues" evidence="1">
    <location>
        <begin position="1"/>
        <end position="10"/>
    </location>
</feature>
<protein>
    <submittedName>
        <fullName evidence="2">Putative iron-sulfur protein</fullName>
    </submittedName>
</protein>
<gene>
    <name evidence="2" type="ORF">UCRPA7_3877</name>
</gene>
<keyword evidence="3" id="KW-1185">Reference proteome</keyword>
<name>R8BMS5_PHAM7</name>
<dbReference type="eggNOG" id="ENOG502RQZ9">
    <property type="taxonomic scope" value="Eukaryota"/>
</dbReference>
<feature type="compositionally biased region" description="Polar residues" evidence="1">
    <location>
        <begin position="153"/>
        <end position="162"/>
    </location>
</feature>
<dbReference type="SUPFAM" id="SSF50370">
    <property type="entry name" value="Ricin B-like lectins"/>
    <property type="match status" value="1"/>
</dbReference>
<evidence type="ECO:0000256" key="1">
    <source>
        <dbReference type="SAM" id="MobiDB-lite"/>
    </source>
</evidence>
<dbReference type="EMBL" id="KB933063">
    <property type="protein sequence ID" value="EOO00637.1"/>
    <property type="molecule type" value="Genomic_DNA"/>
</dbReference>
<dbReference type="KEGG" id="tmn:UCRPA7_3877"/>
<evidence type="ECO:0000313" key="3">
    <source>
        <dbReference type="Proteomes" id="UP000014074"/>
    </source>
</evidence>
<reference evidence="3" key="1">
    <citation type="journal article" date="2013" name="Genome Announc.">
        <title>Draft genome sequence of the ascomycete Phaeoacremonium aleophilum strain UCR-PA7, a causal agent of the esca disease complex in grapevines.</title>
        <authorList>
            <person name="Blanco-Ulate B."/>
            <person name="Rolshausen P."/>
            <person name="Cantu D."/>
        </authorList>
    </citation>
    <scope>NUCLEOTIDE SEQUENCE [LARGE SCALE GENOMIC DNA]</scope>
    <source>
        <strain evidence="3">UCR-PA7</strain>
    </source>
</reference>